<evidence type="ECO:0000259" key="1">
    <source>
        <dbReference type="PROSITE" id="PS51071"/>
    </source>
</evidence>
<dbReference type="EMBL" id="CP022513">
    <property type="protein sequence ID" value="AVN64371.1"/>
    <property type="molecule type" value="Genomic_DNA"/>
</dbReference>
<dbReference type="PANTHER" id="PTHR30514:SF1">
    <property type="entry name" value="HTH-TYPE TRANSCRIPTIONAL REGULATOR HEXR-RELATED"/>
    <property type="match status" value="1"/>
</dbReference>
<organism evidence="2 3">
    <name type="scientific">Mesoplasma florum</name>
    <name type="common">Acholeplasma florum</name>
    <dbReference type="NCBI Taxonomy" id="2151"/>
    <lineage>
        <taxon>Bacteria</taxon>
        <taxon>Bacillati</taxon>
        <taxon>Mycoplasmatota</taxon>
        <taxon>Mollicutes</taxon>
        <taxon>Entomoplasmatales</taxon>
        <taxon>Entomoplasmataceae</taxon>
        <taxon>Mesoplasma</taxon>
    </lineage>
</organism>
<dbReference type="GO" id="GO:1901135">
    <property type="term" value="P:carbohydrate derivative metabolic process"/>
    <property type="evidence" value="ECO:0007669"/>
    <property type="project" value="InterPro"/>
</dbReference>
<reference evidence="2 3" key="1">
    <citation type="submission" date="2017-07" db="EMBL/GenBank/DDBJ databases">
        <title>Comparative genomic analysis of Mesoplasma florum.</title>
        <authorList>
            <person name="Baby V."/>
            <person name="Lachance J.-C."/>
            <person name="Gagnon J."/>
            <person name="Lucier J.-F."/>
            <person name="Matteau D."/>
            <person name="Knight T.F."/>
            <person name="Rodrigue S."/>
        </authorList>
    </citation>
    <scope>NUCLEOTIDE SEQUENCE [LARGE SCALE GENOMIC DNA]</scope>
    <source>
        <strain evidence="2 3">CnuA-2</strain>
    </source>
</reference>
<evidence type="ECO:0000313" key="3">
    <source>
        <dbReference type="Proteomes" id="UP000239216"/>
    </source>
</evidence>
<dbReference type="PROSITE" id="PS51071">
    <property type="entry name" value="HTH_RPIR"/>
    <property type="match status" value="1"/>
</dbReference>
<dbReference type="InterPro" id="IPR000281">
    <property type="entry name" value="HTH_RpiR"/>
</dbReference>
<dbReference type="PANTHER" id="PTHR30514">
    <property type="entry name" value="GLUCOKINASE"/>
    <property type="match status" value="1"/>
</dbReference>
<dbReference type="GO" id="GO:0003677">
    <property type="term" value="F:DNA binding"/>
    <property type="evidence" value="ECO:0007669"/>
    <property type="project" value="InterPro"/>
</dbReference>
<sequence>MNNILDGLSNKLSISDKDFVKKINNNPEVYINLSINELGNLIGASNSTVSKFVRRIGFRDYRSFQSYLTKTFHLRNESTLFNVKEDDKKIVSLKNYNFYVLNETTRKMNLHEIERFSKTLIQTRRIWCIGTGNSYLAARDFSDSLNLLDFVSFSTNDVYGNLPKFKALMKDDIVIFFSELFAQADYHKLLNIIKSNSVKVCVITSINEFFIDKRIDFLINFFAFPKMERPKLVKNSKIQQIFLNNYIITNLIEILDNQSK</sequence>
<dbReference type="InterPro" id="IPR036388">
    <property type="entry name" value="WH-like_DNA-bd_sf"/>
</dbReference>
<dbReference type="InterPro" id="IPR009057">
    <property type="entry name" value="Homeodomain-like_sf"/>
</dbReference>
<dbReference type="AlphaFoldDB" id="A0A2R3P7D2"/>
<dbReference type="RefSeq" id="WP_029512173.1">
    <property type="nucleotide sequence ID" value="NZ_CP022513.1"/>
</dbReference>
<dbReference type="SUPFAM" id="SSF53697">
    <property type="entry name" value="SIS domain"/>
    <property type="match status" value="1"/>
</dbReference>
<dbReference type="GO" id="GO:0097367">
    <property type="term" value="F:carbohydrate derivative binding"/>
    <property type="evidence" value="ECO:0007669"/>
    <property type="project" value="InterPro"/>
</dbReference>
<dbReference type="SUPFAM" id="SSF46689">
    <property type="entry name" value="Homeodomain-like"/>
    <property type="match status" value="1"/>
</dbReference>
<accession>A0A2R3P7D2</accession>
<dbReference type="Pfam" id="PF01380">
    <property type="entry name" value="SIS"/>
    <property type="match status" value="1"/>
</dbReference>
<evidence type="ECO:0000313" key="2">
    <source>
        <dbReference type="EMBL" id="AVN64371.1"/>
    </source>
</evidence>
<dbReference type="Pfam" id="PF01418">
    <property type="entry name" value="HTH_6"/>
    <property type="match status" value="1"/>
</dbReference>
<proteinExistence type="predicted"/>
<gene>
    <name evidence="2" type="ORF">CG003_01670</name>
</gene>
<name>A0A2R3P7D2_MESFO</name>
<dbReference type="InterPro" id="IPR047640">
    <property type="entry name" value="RpiR-like"/>
</dbReference>
<dbReference type="InterPro" id="IPR046348">
    <property type="entry name" value="SIS_dom_sf"/>
</dbReference>
<dbReference type="Proteomes" id="UP000239216">
    <property type="component" value="Chromosome"/>
</dbReference>
<dbReference type="Gene3D" id="1.10.10.10">
    <property type="entry name" value="Winged helix-like DNA-binding domain superfamily/Winged helix DNA-binding domain"/>
    <property type="match status" value="1"/>
</dbReference>
<feature type="domain" description="HTH rpiR-type" evidence="1">
    <location>
        <begin position="1"/>
        <end position="75"/>
    </location>
</feature>
<dbReference type="Gene3D" id="3.40.50.10490">
    <property type="entry name" value="Glucose-6-phosphate isomerase like protein, domain 1"/>
    <property type="match status" value="1"/>
</dbReference>
<dbReference type="InterPro" id="IPR001347">
    <property type="entry name" value="SIS_dom"/>
</dbReference>
<protein>
    <submittedName>
        <fullName evidence="2">MurR/RpiR family transcriptional regulator</fullName>
    </submittedName>
</protein>
<dbReference type="GO" id="GO:0003700">
    <property type="term" value="F:DNA-binding transcription factor activity"/>
    <property type="evidence" value="ECO:0007669"/>
    <property type="project" value="InterPro"/>
</dbReference>